<organism evidence="1 2">
    <name type="scientific">Cudoniella acicularis</name>
    <dbReference type="NCBI Taxonomy" id="354080"/>
    <lineage>
        <taxon>Eukaryota</taxon>
        <taxon>Fungi</taxon>
        <taxon>Dikarya</taxon>
        <taxon>Ascomycota</taxon>
        <taxon>Pezizomycotina</taxon>
        <taxon>Leotiomycetes</taxon>
        <taxon>Helotiales</taxon>
        <taxon>Tricladiaceae</taxon>
        <taxon>Cudoniella</taxon>
    </lineage>
</organism>
<sequence>MPEELRAEDDVERIVGIGEPLQDVAFLEDDGAWPLGGNVGLSCQCLRLLQDVYRDIDADRRAFASVLGQARGDGAWPAADIENAVYLLDVQQEEGGIRLGRARQVGCDSVVGVALRVVVLRHVCHVSSGEANVFIALLGAGRYMQPYGWVDGVCKTLSPQNKAPLNFDGKEYLWLPMAVVDLQT</sequence>
<proteinExistence type="predicted"/>
<dbReference type="Proteomes" id="UP000566819">
    <property type="component" value="Unassembled WGS sequence"/>
</dbReference>
<keyword evidence="2" id="KW-1185">Reference proteome</keyword>
<dbReference type="AlphaFoldDB" id="A0A8H4VYQ7"/>
<accession>A0A8H4VYQ7</accession>
<gene>
    <name evidence="1" type="ORF">G7Y89_g13405</name>
</gene>
<comment type="caution">
    <text evidence="1">The sequence shown here is derived from an EMBL/GenBank/DDBJ whole genome shotgun (WGS) entry which is preliminary data.</text>
</comment>
<dbReference type="EMBL" id="JAAMPI010001561">
    <property type="protein sequence ID" value="KAF4624764.1"/>
    <property type="molecule type" value="Genomic_DNA"/>
</dbReference>
<evidence type="ECO:0000313" key="1">
    <source>
        <dbReference type="EMBL" id="KAF4624764.1"/>
    </source>
</evidence>
<evidence type="ECO:0000313" key="2">
    <source>
        <dbReference type="Proteomes" id="UP000566819"/>
    </source>
</evidence>
<reference evidence="1 2" key="1">
    <citation type="submission" date="2020-03" db="EMBL/GenBank/DDBJ databases">
        <title>Draft Genome Sequence of Cudoniella acicularis.</title>
        <authorList>
            <person name="Buettner E."/>
            <person name="Kellner H."/>
        </authorList>
    </citation>
    <scope>NUCLEOTIDE SEQUENCE [LARGE SCALE GENOMIC DNA]</scope>
    <source>
        <strain evidence="1 2">DSM 108380</strain>
    </source>
</reference>
<name>A0A8H4VYQ7_9HELO</name>
<protein>
    <submittedName>
        <fullName evidence="1">Uncharacterized protein</fullName>
    </submittedName>
</protein>